<feature type="compositionally biased region" description="Basic and acidic residues" evidence="1">
    <location>
        <begin position="53"/>
        <end position="63"/>
    </location>
</feature>
<protein>
    <submittedName>
        <fullName evidence="2">Uncharacterized protein</fullName>
    </submittedName>
</protein>
<evidence type="ECO:0000313" key="2">
    <source>
        <dbReference type="EMBL" id="CDM67069.1"/>
    </source>
</evidence>
<feature type="compositionally biased region" description="Low complexity" evidence="1">
    <location>
        <begin position="64"/>
        <end position="74"/>
    </location>
</feature>
<accession>A0A0B6X3J5</accession>
<dbReference type="Proteomes" id="UP000031518">
    <property type="component" value="Unassembled WGS sequence"/>
</dbReference>
<name>A0A0B6X3J5_9BACT</name>
<reference evidence="2 3" key="2">
    <citation type="submission" date="2015-01" db="EMBL/GenBank/DDBJ databases">
        <title>Complete genome sequence of Pyrinomonas methylaliphatogenes type strain K22T.</title>
        <authorList>
            <person name="Lee K.C.Y."/>
            <person name="Power J.F."/>
            <person name="Dunfield P.F."/>
            <person name="Morgan X.C."/>
            <person name="Huttenhower C."/>
            <person name="Stott M.B."/>
        </authorList>
    </citation>
    <scope>NUCLEOTIDE SEQUENCE [LARGE SCALE GENOMIC DNA]</scope>
    <source>
        <strain evidence="2 3">K22</strain>
    </source>
</reference>
<gene>
    <name evidence="2" type="ORF">PYK22_03118</name>
</gene>
<reference evidence="2 3" key="1">
    <citation type="submission" date="2013-12" db="EMBL/GenBank/DDBJ databases">
        <authorList>
            <person name="Stott M."/>
        </authorList>
    </citation>
    <scope>NUCLEOTIDE SEQUENCE [LARGE SCALE GENOMIC DNA]</scope>
    <source>
        <strain evidence="2 3">K22</strain>
    </source>
</reference>
<keyword evidence="3" id="KW-1185">Reference proteome</keyword>
<evidence type="ECO:0000256" key="1">
    <source>
        <dbReference type="SAM" id="MobiDB-lite"/>
    </source>
</evidence>
<proteinExistence type="predicted"/>
<feature type="region of interest" description="Disordered" evidence="1">
    <location>
        <begin position="50"/>
        <end position="76"/>
    </location>
</feature>
<dbReference type="RefSeq" id="WP_041978655.1">
    <property type="nucleotide sequence ID" value="NZ_CBXV010000008.1"/>
</dbReference>
<organism evidence="2 3">
    <name type="scientific">Pyrinomonas methylaliphatogenes</name>
    <dbReference type="NCBI Taxonomy" id="454194"/>
    <lineage>
        <taxon>Bacteria</taxon>
        <taxon>Pseudomonadati</taxon>
        <taxon>Acidobacteriota</taxon>
        <taxon>Blastocatellia</taxon>
        <taxon>Blastocatellales</taxon>
        <taxon>Pyrinomonadaceae</taxon>
        <taxon>Pyrinomonas</taxon>
    </lineage>
</organism>
<evidence type="ECO:0000313" key="3">
    <source>
        <dbReference type="Proteomes" id="UP000031518"/>
    </source>
</evidence>
<dbReference type="AlphaFoldDB" id="A0A0B6X3J5"/>
<dbReference type="EMBL" id="CBXV010000008">
    <property type="protein sequence ID" value="CDM67069.1"/>
    <property type="molecule type" value="Genomic_DNA"/>
</dbReference>
<sequence length="118" mass="13036">MNDEREIRALAERIARRLEGEPAARMTELDAVRAALAEIERRLARVESQLEASAHKAPIEDHPSAPISSSISHPSQERFGVGEAVAELVDYLEQEKICNLEPGKKPCDHCAMCSARGF</sequence>
<dbReference type="STRING" id="454194.PYK22_03118"/>